<dbReference type="AlphaFoldDB" id="K0J274"/>
<dbReference type="EMBL" id="AP012050">
    <property type="protein sequence ID" value="BAM47242.1"/>
    <property type="molecule type" value="Genomic_DNA"/>
</dbReference>
<dbReference type="Proteomes" id="UP000006294">
    <property type="component" value="Chromosome"/>
</dbReference>
<keyword evidence="1" id="KW-1133">Transmembrane helix</keyword>
<dbReference type="KEGG" id="axl:AXY_11100"/>
<organism evidence="2 3">
    <name type="scientific">Amphibacillus xylanus (strain ATCC 51415 / DSM 6626 / JCM 7361 / LMG 17667 / NBRC 15112 / Ep01)</name>
    <dbReference type="NCBI Taxonomy" id="698758"/>
    <lineage>
        <taxon>Bacteria</taxon>
        <taxon>Bacillati</taxon>
        <taxon>Bacillota</taxon>
        <taxon>Bacilli</taxon>
        <taxon>Bacillales</taxon>
        <taxon>Bacillaceae</taxon>
        <taxon>Amphibacillus</taxon>
    </lineage>
</organism>
<evidence type="ECO:0000313" key="3">
    <source>
        <dbReference type="Proteomes" id="UP000006294"/>
    </source>
</evidence>
<evidence type="ECO:0000313" key="2">
    <source>
        <dbReference type="EMBL" id="BAM47242.1"/>
    </source>
</evidence>
<feature type="transmembrane region" description="Helical" evidence="1">
    <location>
        <begin position="91"/>
        <end position="114"/>
    </location>
</feature>
<keyword evidence="1" id="KW-0812">Transmembrane</keyword>
<keyword evidence="1" id="KW-0472">Membrane</keyword>
<keyword evidence="3" id="KW-1185">Reference proteome</keyword>
<dbReference type="NCBIfam" id="TIGR02876">
    <property type="entry name" value="spore_yqfD"/>
    <property type="match status" value="1"/>
</dbReference>
<name>K0J274_AMPXN</name>
<dbReference type="eggNOG" id="COG0561">
    <property type="taxonomic scope" value="Bacteria"/>
</dbReference>
<dbReference type="STRING" id="698758.AXY_11100"/>
<sequence length="406" mass="47606">MKQLKPLWFKGYVTIKVMGHYPERFFDLCARRNIPVWSIRKQSELECLADVYVDDIHKLRKIRRQTHYKLSFVRKKGMPFFIKRLKNFHQLLISLFIACLVFLYLTQSILFIQIEGVPTEMEKQLLTSLNNYGIKKGKLKLLMDKPDQIQSKILTDYPNILWVGITPNGVNYQLEVITKKQPEVKERQQRTHIYAKKDGVISEMFVAKGRPLVEVNDFVKKGQLLVTGQLNHLNQNDEDDNTENQDEQLIEVEAEIYATTWYETKLEVALEGNYHIETGEFKNKYYLQFGSFKMPIWGFGSTNFEQEKIELDQHTLTVFDWTIPIAFLSQTHKEVEIINQERSVEQAVEIGLQQARQNLLRNLDQTSSIINEKILHQSFENGKVNLHVYFTVKENIVNTIETIQGD</sequence>
<evidence type="ECO:0000256" key="1">
    <source>
        <dbReference type="SAM" id="Phobius"/>
    </source>
</evidence>
<reference evidence="2 3" key="1">
    <citation type="submission" date="2011-01" db="EMBL/GenBank/DDBJ databases">
        <title>Whole genome sequence of Amphibacillus xylinus NBRC 15112.</title>
        <authorList>
            <person name="Nakazawa H."/>
            <person name="Katano Y."/>
            <person name="Nakamura S."/>
            <person name="Sasagawa M."/>
            <person name="Fukada J."/>
            <person name="Arai T."/>
            <person name="Sasakura N."/>
            <person name="Mochizuki D."/>
            <person name="Hosoyama A."/>
            <person name="Harada K."/>
            <person name="Horikawa H."/>
            <person name="Kato Y."/>
            <person name="Harada T."/>
            <person name="Sasaki K."/>
            <person name="Sekiguchi M."/>
            <person name="Hodoyama M."/>
            <person name="Nishiko R."/>
            <person name="Narita H."/>
            <person name="Hanamaki A."/>
            <person name="Hata C."/>
            <person name="Konno Y."/>
            <person name="Niimura Y."/>
            <person name="Yamazaki S."/>
            <person name="Fujita N."/>
        </authorList>
    </citation>
    <scope>NUCLEOTIDE SEQUENCE [LARGE SCALE GENOMIC DNA]</scope>
    <source>
        <strain evidence="3">ATCC 51415 / DSM 6626 / JCM 7361 / LMG 17667 / NBRC 15112 / Ep01</strain>
    </source>
</reference>
<dbReference type="RefSeq" id="WP_015009847.1">
    <property type="nucleotide sequence ID" value="NC_018704.1"/>
</dbReference>
<dbReference type="Pfam" id="PF06898">
    <property type="entry name" value="YqfD"/>
    <property type="match status" value="1"/>
</dbReference>
<dbReference type="HOGENOM" id="CLU_050521_1_0_9"/>
<protein>
    <submittedName>
        <fullName evidence="2">Stage IV sporulation protein</fullName>
    </submittedName>
</protein>
<dbReference type="OrthoDB" id="1640349at2"/>
<proteinExistence type="predicted"/>
<gene>
    <name evidence="2" type="ordered locus">AXY_11100</name>
</gene>
<dbReference type="InterPro" id="IPR010690">
    <property type="entry name" value="YqfD"/>
</dbReference>
<accession>K0J274</accession>
<dbReference type="PIRSF" id="PIRSF029895">
    <property type="entry name" value="SpoIV"/>
    <property type="match status" value="1"/>
</dbReference>